<keyword evidence="12" id="KW-1185">Reference proteome</keyword>
<dbReference type="RefSeq" id="XP_018225452.1">
    <property type="nucleotide sequence ID" value="XM_018370934.1"/>
</dbReference>
<dbReference type="SUPFAM" id="SSF48371">
    <property type="entry name" value="ARM repeat"/>
    <property type="match status" value="1"/>
</dbReference>
<organism evidence="11 12">
    <name type="scientific">Pneumocystis carinii (strain B80)</name>
    <name type="common">Rat pneumocystis pneumonia agent</name>
    <name type="synonym">Pneumocystis carinii f. sp. carinii</name>
    <dbReference type="NCBI Taxonomy" id="1408658"/>
    <lineage>
        <taxon>Eukaryota</taxon>
        <taxon>Fungi</taxon>
        <taxon>Dikarya</taxon>
        <taxon>Ascomycota</taxon>
        <taxon>Taphrinomycotina</taxon>
        <taxon>Pneumocystomycetes</taxon>
        <taxon>Pneumocystaceae</taxon>
        <taxon>Pneumocystis</taxon>
    </lineage>
</organism>
<evidence type="ECO:0000256" key="1">
    <source>
        <dbReference type="ARBA" id="ARBA00004123"/>
    </source>
</evidence>
<dbReference type="InterPro" id="IPR040122">
    <property type="entry name" value="Importin_beta"/>
</dbReference>
<dbReference type="Pfam" id="PF13513">
    <property type="entry name" value="HEAT_EZ"/>
    <property type="match status" value="1"/>
</dbReference>
<dbReference type="InterPro" id="IPR016024">
    <property type="entry name" value="ARM-type_fold"/>
</dbReference>
<dbReference type="InterPro" id="IPR001494">
    <property type="entry name" value="Importin-beta_N"/>
</dbReference>
<evidence type="ECO:0000256" key="5">
    <source>
        <dbReference type="ARBA" id="ARBA00022737"/>
    </source>
</evidence>
<feature type="domain" description="Importin N-terminal" evidence="10">
    <location>
        <begin position="33"/>
        <end position="101"/>
    </location>
</feature>
<evidence type="ECO:0000256" key="2">
    <source>
        <dbReference type="ARBA" id="ARBA00004496"/>
    </source>
</evidence>
<evidence type="ECO:0000256" key="6">
    <source>
        <dbReference type="ARBA" id="ARBA00022927"/>
    </source>
</evidence>
<dbReference type="Pfam" id="PF25574">
    <property type="entry name" value="TPR_IMB1"/>
    <property type="match status" value="1"/>
</dbReference>
<accession>A0A0W4ZGA9</accession>
<dbReference type="GO" id="GO:0005935">
    <property type="term" value="C:cellular bud neck"/>
    <property type="evidence" value="ECO:0007669"/>
    <property type="project" value="EnsemblFungi"/>
</dbReference>
<keyword evidence="4" id="KW-0963">Cytoplasm</keyword>
<feature type="region of interest" description="Disordered" evidence="9">
    <location>
        <begin position="345"/>
        <end position="370"/>
    </location>
</feature>
<keyword evidence="6" id="KW-0653">Protein transport</keyword>
<dbReference type="GO" id="GO:0005934">
    <property type="term" value="C:cellular bud tip"/>
    <property type="evidence" value="ECO:0007669"/>
    <property type="project" value="EnsemblFungi"/>
</dbReference>
<comment type="subcellular location">
    <subcellularLocation>
        <location evidence="2">Cytoplasm</location>
    </subcellularLocation>
    <subcellularLocation>
        <location evidence="1">Nucleus</location>
    </subcellularLocation>
</comment>
<reference evidence="12" key="1">
    <citation type="journal article" date="2016" name="Nat. Commun.">
        <title>Genome analysis of three Pneumocystis species reveals adaptation mechanisms to life exclusively in mammalian hosts.</title>
        <authorList>
            <person name="Ma L."/>
            <person name="Chen Z."/>
            <person name="Huang D.W."/>
            <person name="Kutty G."/>
            <person name="Ishihara M."/>
            <person name="Wang H."/>
            <person name="Abouelleil A."/>
            <person name="Bishop L."/>
            <person name="Davey E."/>
            <person name="Deng R."/>
            <person name="Deng X."/>
            <person name="Fan L."/>
            <person name="Fantoni G."/>
            <person name="Fitzgerald M."/>
            <person name="Gogineni E."/>
            <person name="Goldberg J.M."/>
            <person name="Handley G."/>
            <person name="Hu X."/>
            <person name="Huber C."/>
            <person name="Jiao X."/>
            <person name="Jones K."/>
            <person name="Levin J.Z."/>
            <person name="Liu Y."/>
            <person name="Macdonald P."/>
            <person name="Melnikov A."/>
            <person name="Raley C."/>
            <person name="Sassi M."/>
            <person name="Sherman B.T."/>
            <person name="Song X."/>
            <person name="Sykes S."/>
            <person name="Tran B."/>
            <person name="Walsh L."/>
            <person name="Xia Y."/>
            <person name="Yang J."/>
            <person name="Young S."/>
            <person name="Zeng Q."/>
            <person name="Zheng X."/>
            <person name="Stephens R."/>
            <person name="Nusbaum C."/>
            <person name="Birren B.W."/>
            <person name="Azadi P."/>
            <person name="Lempicki R.A."/>
            <person name="Cuomo C.A."/>
            <person name="Kovacs J.A."/>
        </authorList>
    </citation>
    <scope>NUCLEOTIDE SEQUENCE [LARGE SCALE GENOMIC DNA]</scope>
    <source>
        <strain evidence="12">B80</strain>
    </source>
</reference>
<dbReference type="GO" id="GO:0008139">
    <property type="term" value="F:nuclear localization sequence binding"/>
    <property type="evidence" value="ECO:0007669"/>
    <property type="project" value="EnsemblFungi"/>
</dbReference>
<dbReference type="Pfam" id="PF03810">
    <property type="entry name" value="IBN_N"/>
    <property type="match status" value="1"/>
</dbReference>
<evidence type="ECO:0000313" key="12">
    <source>
        <dbReference type="Proteomes" id="UP000054454"/>
    </source>
</evidence>
<evidence type="ECO:0000256" key="7">
    <source>
        <dbReference type="ARBA" id="ARBA00023242"/>
    </source>
</evidence>
<dbReference type="GO" id="GO:0005829">
    <property type="term" value="C:cytosol"/>
    <property type="evidence" value="ECO:0007669"/>
    <property type="project" value="EnsemblFungi"/>
</dbReference>
<protein>
    <recommendedName>
        <fullName evidence="10">Importin N-terminal domain-containing protein</fullName>
    </recommendedName>
</protein>
<dbReference type="FunFam" id="1.25.10.10:FF:000028">
    <property type="entry name" value="Transportin-1 isoform 1"/>
    <property type="match status" value="1"/>
</dbReference>
<comment type="similarity">
    <text evidence="8">Belongs to the importin beta family. Importin beta-2 subfamily.</text>
</comment>
<gene>
    <name evidence="11" type="ORF">T552_02389</name>
</gene>
<keyword evidence="5" id="KW-0677">Repeat</keyword>
<dbReference type="GO" id="GO:0006606">
    <property type="term" value="P:protein import into nucleus"/>
    <property type="evidence" value="ECO:0007669"/>
    <property type="project" value="EnsemblFungi"/>
</dbReference>
<dbReference type="GO" id="GO:0010458">
    <property type="term" value="P:exit from mitosis"/>
    <property type="evidence" value="ECO:0007669"/>
    <property type="project" value="EnsemblFungi"/>
</dbReference>
<proteinExistence type="inferred from homology"/>
<evidence type="ECO:0000256" key="4">
    <source>
        <dbReference type="ARBA" id="ARBA00022490"/>
    </source>
</evidence>
<name>A0A0W4ZGA9_PNEC8</name>
<dbReference type="EMBL" id="LFVZ01000010">
    <property type="protein sequence ID" value="KTW27410.1"/>
    <property type="molecule type" value="Genomic_DNA"/>
</dbReference>
<comment type="caution">
    <text evidence="11">The sequence shown here is derived from an EMBL/GenBank/DDBJ whole genome shotgun (WGS) entry which is preliminary data.</text>
</comment>
<dbReference type="Gene3D" id="1.25.10.10">
    <property type="entry name" value="Leucine-rich Repeat Variant"/>
    <property type="match status" value="2"/>
</dbReference>
<sequence>MASSWKPRIEINSQLIRVLKNSISEDSVCRNEAMMHLEEAQKIPDFNKYLANIFLEADGSDISVRSTAGLLLKNNVNMFFSQIPVDDLIYLKEASINGLSDQQQLIRSIAGNLITTIIRKGGIINCPEILPKLMQMMESPDVLTQEGAFSAMTKICEDSSRELDQEYNGERPLNFMIPKFLSYTDSKNPKIRADAFFCLNQFILTKSQSLFAHIDMFLTKLFQSATDSTPDVRKNVCQALVMLLDIKSDKILPSFNSIVEYMLYCTSDSDENVALEACEFWLAVAEQPELQVPLEQYLDRIVPILLKGMVYSELDILTLGGDEDDTHIADKPEDIKPQYAKAKVHENQHIYDESSQKIPRLDDDNNFDQSDYDYDESDDEAYSQWNLRKCSAAAFDVLSTVYHNKLLEISMPYLRQNIFNEDWKIREAGVLSLGALAEGCFKDMEKFLPELFPYLISLLNDPKPLMRQMTCWTLGRYARWAAFLPSEEERQKYFVTLLEGLLRMVLDNNKSVQKAGCSALANLEEQTGPILIPYLNPILHALVMAFQKYQQRNLLILYDALQTLTNSVGQALNKKEYIDLLMPPLIEKWDSLADDDRNLFPLLECLSSVTVALGDGFMPFAQPVFSRCISIIHKTLIQLNAYNQDPRLDIPDKNFLVTSLDLLSGLVEGLGTNFEYLIMQAEPPLVQLLSICITDPSPEVRQSSYALLGDLSIFCFHHIKPYIAPLMSELIGQLDLQHESFGVYSNAAWSSGEISLKMGLEMLPYANPLLNRLIKLLKEPNSLPSVLENCAIAIGRLSLVCPDSVAPNLRNFAKPWCAALMNVHDNEEKDSAFRGLCASISRNPEAMTDVLPDFMSAIARFQKPSPELNDMFSKILRGYKAILGNWDNIMSTLLPENQQHLRQRYII</sequence>
<dbReference type="PANTHER" id="PTHR10527">
    <property type="entry name" value="IMPORTIN BETA"/>
    <property type="match status" value="1"/>
</dbReference>
<dbReference type="VEuPathDB" id="FungiDB:T552_02389"/>
<evidence type="ECO:0000256" key="9">
    <source>
        <dbReference type="SAM" id="MobiDB-lite"/>
    </source>
</evidence>
<dbReference type="AlphaFoldDB" id="A0A0W4ZGA9"/>
<evidence type="ECO:0000259" key="10">
    <source>
        <dbReference type="PROSITE" id="PS50166"/>
    </source>
</evidence>
<feature type="compositionally biased region" description="Basic and acidic residues" evidence="9">
    <location>
        <begin position="345"/>
        <end position="363"/>
    </location>
</feature>
<dbReference type="Proteomes" id="UP000054454">
    <property type="component" value="Unassembled WGS sequence"/>
</dbReference>
<dbReference type="PROSITE" id="PS50166">
    <property type="entry name" value="IMPORTIN_B_NT"/>
    <property type="match status" value="1"/>
</dbReference>
<dbReference type="SMART" id="SM00913">
    <property type="entry name" value="IBN_N"/>
    <property type="match status" value="1"/>
</dbReference>
<dbReference type="InterPro" id="IPR011989">
    <property type="entry name" value="ARM-like"/>
</dbReference>
<dbReference type="OrthoDB" id="951172at2759"/>
<evidence type="ECO:0000256" key="3">
    <source>
        <dbReference type="ARBA" id="ARBA00022448"/>
    </source>
</evidence>
<evidence type="ECO:0000313" key="11">
    <source>
        <dbReference type="EMBL" id="KTW27410.1"/>
    </source>
</evidence>
<dbReference type="GO" id="GO:0034399">
    <property type="term" value="C:nuclear periphery"/>
    <property type="evidence" value="ECO:0007669"/>
    <property type="project" value="EnsemblFungi"/>
</dbReference>
<dbReference type="GO" id="GO:0031267">
    <property type="term" value="F:small GTPase binding"/>
    <property type="evidence" value="ECO:0007669"/>
    <property type="project" value="InterPro"/>
</dbReference>
<dbReference type="InterPro" id="IPR058584">
    <property type="entry name" value="IMB1_TNPO1-like_TPR"/>
</dbReference>
<dbReference type="GeneID" id="28937137"/>
<keyword evidence="3" id="KW-0813">Transport</keyword>
<evidence type="ECO:0000256" key="8">
    <source>
        <dbReference type="ARBA" id="ARBA00038423"/>
    </source>
</evidence>
<keyword evidence="7" id="KW-0539">Nucleus</keyword>